<proteinExistence type="predicted"/>
<reference evidence="1" key="1">
    <citation type="journal article" date="2015" name="Nature">
        <title>Complex archaea that bridge the gap between prokaryotes and eukaryotes.</title>
        <authorList>
            <person name="Spang A."/>
            <person name="Saw J.H."/>
            <person name="Jorgensen S.L."/>
            <person name="Zaremba-Niedzwiedzka K."/>
            <person name="Martijn J."/>
            <person name="Lind A.E."/>
            <person name="van Eijk R."/>
            <person name="Schleper C."/>
            <person name="Guy L."/>
            <person name="Ettema T.J."/>
        </authorList>
    </citation>
    <scope>NUCLEOTIDE SEQUENCE</scope>
</reference>
<organism evidence="1">
    <name type="scientific">marine sediment metagenome</name>
    <dbReference type="NCBI Taxonomy" id="412755"/>
    <lineage>
        <taxon>unclassified sequences</taxon>
        <taxon>metagenomes</taxon>
        <taxon>ecological metagenomes</taxon>
    </lineage>
</organism>
<protein>
    <submittedName>
        <fullName evidence="1">Uncharacterized protein</fullName>
    </submittedName>
</protein>
<dbReference type="AlphaFoldDB" id="A0A0F9S4F9"/>
<sequence length="70" mass="7951">MFLALSLGILLAVALSYAWFRHERIEMRAMDIEIACKEAIVEKIETEGMSFQQRLIEAGKCNAIANKARH</sequence>
<accession>A0A0F9S4F9</accession>
<dbReference type="EMBL" id="LAZR01000640">
    <property type="protein sequence ID" value="KKN61939.1"/>
    <property type="molecule type" value="Genomic_DNA"/>
</dbReference>
<name>A0A0F9S4F9_9ZZZZ</name>
<evidence type="ECO:0000313" key="1">
    <source>
        <dbReference type="EMBL" id="KKN61939.1"/>
    </source>
</evidence>
<gene>
    <name evidence="1" type="ORF">LCGC14_0517080</name>
</gene>
<comment type="caution">
    <text evidence="1">The sequence shown here is derived from an EMBL/GenBank/DDBJ whole genome shotgun (WGS) entry which is preliminary data.</text>
</comment>